<name>A0A5B8UK97_9BACT</name>
<dbReference type="Proteomes" id="UP000321204">
    <property type="component" value="Chromosome"/>
</dbReference>
<evidence type="ECO:0000313" key="3">
    <source>
        <dbReference type="Proteomes" id="UP000321204"/>
    </source>
</evidence>
<gene>
    <name evidence="2" type="ORF">FSB75_14075</name>
</gene>
<accession>A0A5B8UK97</accession>
<reference evidence="2 3" key="1">
    <citation type="journal article" date="2015" name="Int. J. Syst. Evol. Microbiol.">
        <title>Flavisolibacter ginsenosidimutans sp. nov., with ginsenoside-converting activity isolated from soil used for cultivating ginseng.</title>
        <authorList>
            <person name="Zhao Y."/>
            <person name="Liu Q."/>
            <person name="Kang M.S."/>
            <person name="Jin F."/>
            <person name="Yu H."/>
            <person name="Im W.T."/>
        </authorList>
    </citation>
    <scope>NUCLEOTIDE SEQUENCE [LARGE SCALE GENOMIC DNA]</scope>
    <source>
        <strain evidence="2 3">Gsoil 636</strain>
    </source>
</reference>
<dbReference type="OrthoDB" id="657299at2"/>
<organism evidence="2 3">
    <name type="scientific">Flavisolibacter ginsenosidimutans</name>
    <dbReference type="NCBI Taxonomy" id="661481"/>
    <lineage>
        <taxon>Bacteria</taxon>
        <taxon>Pseudomonadati</taxon>
        <taxon>Bacteroidota</taxon>
        <taxon>Chitinophagia</taxon>
        <taxon>Chitinophagales</taxon>
        <taxon>Chitinophagaceae</taxon>
        <taxon>Flavisolibacter</taxon>
    </lineage>
</organism>
<dbReference type="AlphaFoldDB" id="A0A5B8UK97"/>
<keyword evidence="1" id="KW-0732">Signal</keyword>
<keyword evidence="3" id="KW-1185">Reference proteome</keyword>
<dbReference type="KEGG" id="fgg:FSB75_14075"/>
<evidence type="ECO:0000313" key="2">
    <source>
        <dbReference type="EMBL" id="QEC56978.1"/>
    </source>
</evidence>
<dbReference type="RefSeq" id="WP_146788785.1">
    <property type="nucleotide sequence ID" value="NZ_BAABIO010000003.1"/>
</dbReference>
<feature type="signal peptide" evidence="1">
    <location>
        <begin position="1"/>
        <end position="19"/>
    </location>
</feature>
<protein>
    <recommendedName>
        <fullName evidence="4">Porin family protein</fullName>
    </recommendedName>
</protein>
<proteinExistence type="predicted"/>
<sequence>MKKVIFLAFILAAAFAVNAQSKSSQEVQFSGGLRIALPVGNFHYSHGFGVGAELQAEYKLSPMASLTGTTGFTNFIGKSADYYDYSYKYQSVGYIPILVGARVYPSENVFIGGKVGYGILTNAGAGGGFNFEPQVGYNGDKFQVAFGYNALVNNGTLGHLGLTALYKFN</sequence>
<feature type="chain" id="PRO_5022695353" description="Porin family protein" evidence="1">
    <location>
        <begin position="20"/>
        <end position="169"/>
    </location>
</feature>
<dbReference type="EMBL" id="CP042433">
    <property type="protein sequence ID" value="QEC56978.1"/>
    <property type="molecule type" value="Genomic_DNA"/>
</dbReference>
<evidence type="ECO:0000256" key="1">
    <source>
        <dbReference type="SAM" id="SignalP"/>
    </source>
</evidence>
<evidence type="ECO:0008006" key="4">
    <source>
        <dbReference type="Google" id="ProtNLM"/>
    </source>
</evidence>